<keyword evidence="2" id="KW-1185">Reference proteome</keyword>
<dbReference type="InterPro" id="IPR027417">
    <property type="entry name" value="P-loop_NTPase"/>
</dbReference>
<gene>
    <name evidence="1" type="ORF">NCTC11636_01815</name>
</gene>
<evidence type="ECO:0000313" key="1">
    <source>
        <dbReference type="EMBL" id="VEG28974.1"/>
    </source>
</evidence>
<organism evidence="1 2">
    <name type="scientific">Actinomyces howellii</name>
    <dbReference type="NCBI Taxonomy" id="52771"/>
    <lineage>
        <taxon>Bacteria</taxon>
        <taxon>Bacillati</taxon>
        <taxon>Actinomycetota</taxon>
        <taxon>Actinomycetes</taxon>
        <taxon>Actinomycetales</taxon>
        <taxon>Actinomycetaceae</taxon>
        <taxon>Actinomyces</taxon>
    </lineage>
</organism>
<dbReference type="Proteomes" id="UP000266895">
    <property type="component" value="Chromosome"/>
</dbReference>
<name>A0A3S4RBJ5_9ACTO</name>
<evidence type="ECO:0000313" key="2">
    <source>
        <dbReference type="Proteomes" id="UP000266895"/>
    </source>
</evidence>
<dbReference type="SUPFAM" id="SSF52540">
    <property type="entry name" value="P-loop containing nucleoside triphosphate hydrolases"/>
    <property type="match status" value="1"/>
</dbReference>
<reference evidence="1 2" key="1">
    <citation type="submission" date="2018-12" db="EMBL/GenBank/DDBJ databases">
        <authorList>
            <consortium name="Pathogen Informatics"/>
        </authorList>
    </citation>
    <scope>NUCLEOTIDE SEQUENCE [LARGE SCALE GENOMIC DNA]</scope>
    <source>
        <strain evidence="1 2">NCTC11636</strain>
    </source>
</reference>
<dbReference type="EMBL" id="LR134350">
    <property type="protein sequence ID" value="VEG28974.1"/>
    <property type="molecule type" value="Genomic_DNA"/>
</dbReference>
<protein>
    <submittedName>
        <fullName evidence="1">Flp pilus assembly protein, ATPase CpaE</fullName>
    </submittedName>
</protein>
<proteinExistence type="predicted"/>
<accession>A0A3S4RBJ5</accession>
<dbReference type="AlphaFoldDB" id="A0A3S4RBJ5"/>
<dbReference type="Gene3D" id="3.40.50.300">
    <property type="entry name" value="P-loop containing nucleotide triphosphate hydrolases"/>
    <property type="match status" value="1"/>
</dbReference>
<sequence>MLVSVASAKGSPGASTSAHALAAVWPRPALLAELDPAGSDLMYRSRTPEGMPLDGDRGLVSLAAAVRRDPGAAPEEHLTVIEGGQQVLLGLARPDQAAAIGAGWAGLAGSLRSHGDVVADVGRLAPGAPSLGVALASDLTVMVVRPGVENYGHLRERLAWITAETTHRSERTSLCVVLIAPWKNRHEAADLARLLQVSGLDVPVVGVLAEDRAAADAFAGRKPRPLGRTLLVRSARTLAASLYTMGAPAPAQVLPAPAPLAGRRSQR</sequence>
<dbReference type="KEGG" id="ahw:NCTC11636_01815"/>